<dbReference type="Pfam" id="PF01757">
    <property type="entry name" value="Acyl_transf_3"/>
    <property type="match status" value="1"/>
</dbReference>
<feature type="compositionally biased region" description="Pro residues" evidence="1">
    <location>
        <begin position="733"/>
        <end position="764"/>
    </location>
</feature>
<feature type="transmembrane region" description="Helical" evidence="2">
    <location>
        <begin position="35"/>
        <end position="52"/>
    </location>
</feature>
<evidence type="ECO:0000256" key="2">
    <source>
        <dbReference type="SAM" id="Phobius"/>
    </source>
</evidence>
<feature type="region of interest" description="Disordered" evidence="1">
    <location>
        <begin position="1"/>
        <end position="27"/>
    </location>
</feature>
<keyword evidence="2" id="KW-0812">Transmembrane</keyword>
<dbReference type="EMBL" id="BAAANL010000003">
    <property type="protein sequence ID" value="GAA1861707.1"/>
    <property type="molecule type" value="Genomic_DNA"/>
</dbReference>
<dbReference type="PANTHER" id="PTHR23028">
    <property type="entry name" value="ACETYLTRANSFERASE"/>
    <property type="match status" value="1"/>
</dbReference>
<feature type="transmembrane region" description="Helical" evidence="2">
    <location>
        <begin position="232"/>
        <end position="250"/>
    </location>
</feature>
<feature type="transmembrane region" description="Helical" evidence="2">
    <location>
        <begin position="384"/>
        <end position="405"/>
    </location>
</feature>
<evidence type="ECO:0000256" key="1">
    <source>
        <dbReference type="SAM" id="MobiDB-lite"/>
    </source>
</evidence>
<name>A0ABN2NBG8_9MICO</name>
<sequence length="775" mass="82375">MTSLLQDATSATIAPRHGRSAGTASRAGGQIPEIHGLRGLALVLVVVFHLFGAGRVSGGVDVFLVVSGFVVTRSLARRAAEGRLRITENWARTAGRLVPSGLIVLIAVAAAAWWLMPAGRLTEVGREIAASALYYENWELINSQLQYGAAGPMASPLQHFWSLAVQGQFLLVWPLVVGALVGMARGAIRRGRSGTWPLAVFLVLTTAASFAYAMWLVGVSQPVAYFHSLSRFWEIGLGALFALLVPALPVPHWLRALVAWLGLGLVASSGFLFDGAALFPGVQALWPVGGALLVLIGAGTRAGWGPRGFLGLPPLRFLADISYELYLWHWPILVFLLVYTGQATVTPLQAAGILAASVLLAWLTNLAVATPLRKAVGKARFPSLAFAGLGVAAALVAVPVTWYVVQEEAEQQAQLAALEEAAARRDALAADQSQLAWKPRPGYPGPFVLGRGATLPTTRGSAPIPGVDLALADMPRSLAERCTQESGDGDGYEKVTVCPVVEPEDPARTVVILGASHEYQWEPALERIAKVHDWRLITIGKGACRIEVRDPADVSDCAVWSRAAVQKVIGMRPDAVVVNSTRTSPRGMYERVVPGQLAAWKKLQAAGVRTIGIRDNPRYRDDPLECIAEYGSSARACNEKTRGSVLAPVNPVAKLKGGVPAASIDMSDWLCTADVCPLVVGNIMVYRDRGHLTSTYARELAPMLERQLQARAAWMFDDAAKARPLTPQHPRKPGPAGPGPAQPGPKGSPEPAPSVSPSPSPPPEGFVSAARPATG</sequence>
<dbReference type="InterPro" id="IPR043968">
    <property type="entry name" value="SGNH"/>
</dbReference>
<reference evidence="5 6" key="1">
    <citation type="journal article" date="2019" name="Int. J. Syst. Evol. Microbiol.">
        <title>The Global Catalogue of Microorganisms (GCM) 10K type strain sequencing project: providing services to taxonomists for standard genome sequencing and annotation.</title>
        <authorList>
            <consortium name="The Broad Institute Genomics Platform"/>
            <consortium name="The Broad Institute Genome Sequencing Center for Infectious Disease"/>
            <person name="Wu L."/>
            <person name="Ma J."/>
        </authorList>
    </citation>
    <scope>NUCLEOTIDE SEQUENCE [LARGE SCALE GENOMIC DNA]</scope>
    <source>
        <strain evidence="5 6">JCM 14326</strain>
    </source>
</reference>
<keyword evidence="5" id="KW-0012">Acyltransferase</keyword>
<feature type="region of interest" description="Disordered" evidence="1">
    <location>
        <begin position="723"/>
        <end position="775"/>
    </location>
</feature>
<keyword evidence="5" id="KW-0808">Transferase</keyword>
<protein>
    <submittedName>
        <fullName evidence="5">Acyltransferase family protein</fullName>
    </submittedName>
</protein>
<keyword evidence="2" id="KW-0472">Membrane</keyword>
<feature type="transmembrane region" description="Helical" evidence="2">
    <location>
        <begin position="351"/>
        <end position="372"/>
    </location>
</feature>
<comment type="caution">
    <text evidence="5">The sequence shown here is derived from an EMBL/GenBank/DDBJ whole genome shotgun (WGS) entry which is preliminary data.</text>
</comment>
<feature type="transmembrane region" description="Helical" evidence="2">
    <location>
        <begin position="285"/>
        <end position="304"/>
    </location>
</feature>
<dbReference type="InterPro" id="IPR050879">
    <property type="entry name" value="Acyltransferase_3"/>
</dbReference>
<feature type="transmembrane region" description="Helical" evidence="2">
    <location>
        <begin position="58"/>
        <end position="76"/>
    </location>
</feature>
<gene>
    <name evidence="5" type="ORF">GCM10009751_19310</name>
</gene>
<feature type="compositionally biased region" description="Polar residues" evidence="1">
    <location>
        <begin position="1"/>
        <end position="12"/>
    </location>
</feature>
<proteinExistence type="predicted"/>
<accession>A0ABN2NBG8</accession>
<keyword evidence="6" id="KW-1185">Reference proteome</keyword>
<feature type="domain" description="Acyltransferase 3" evidence="3">
    <location>
        <begin position="32"/>
        <end position="364"/>
    </location>
</feature>
<evidence type="ECO:0000313" key="5">
    <source>
        <dbReference type="EMBL" id="GAA1861707.1"/>
    </source>
</evidence>
<feature type="domain" description="SGNH" evidence="4">
    <location>
        <begin position="481"/>
        <end position="705"/>
    </location>
</feature>
<evidence type="ECO:0000313" key="6">
    <source>
        <dbReference type="Proteomes" id="UP001501094"/>
    </source>
</evidence>
<feature type="transmembrane region" description="Helical" evidence="2">
    <location>
        <begin position="97"/>
        <end position="116"/>
    </location>
</feature>
<dbReference type="Proteomes" id="UP001501094">
    <property type="component" value="Unassembled WGS sequence"/>
</dbReference>
<evidence type="ECO:0000259" key="4">
    <source>
        <dbReference type="Pfam" id="PF19040"/>
    </source>
</evidence>
<dbReference type="RefSeq" id="WP_344102025.1">
    <property type="nucleotide sequence ID" value="NZ_BAAANL010000003.1"/>
</dbReference>
<dbReference type="PANTHER" id="PTHR23028:SF53">
    <property type="entry name" value="ACYL_TRANSF_3 DOMAIN-CONTAINING PROTEIN"/>
    <property type="match status" value="1"/>
</dbReference>
<feature type="transmembrane region" description="Helical" evidence="2">
    <location>
        <begin position="196"/>
        <end position="217"/>
    </location>
</feature>
<dbReference type="Pfam" id="PF19040">
    <property type="entry name" value="SGNH"/>
    <property type="match status" value="1"/>
</dbReference>
<feature type="transmembrane region" description="Helical" evidence="2">
    <location>
        <begin position="257"/>
        <end position="279"/>
    </location>
</feature>
<evidence type="ECO:0000259" key="3">
    <source>
        <dbReference type="Pfam" id="PF01757"/>
    </source>
</evidence>
<keyword evidence="2" id="KW-1133">Transmembrane helix</keyword>
<feature type="transmembrane region" description="Helical" evidence="2">
    <location>
        <begin position="325"/>
        <end position="345"/>
    </location>
</feature>
<dbReference type="GO" id="GO:0016746">
    <property type="term" value="F:acyltransferase activity"/>
    <property type="evidence" value="ECO:0007669"/>
    <property type="project" value="UniProtKB-KW"/>
</dbReference>
<dbReference type="InterPro" id="IPR002656">
    <property type="entry name" value="Acyl_transf_3_dom"/>
</dbReference>
<feature type="transmembrane region" description="Helical" evidence="2">
    <location>
        <begin position="160"/>
        <end position="184"/>
    </location>
</feature>
<organism evidence="5 6">
    <name type="scientific">Myceligenerans crystallogenes</name>
    <dbReference type="NCBI Taxonomy" id="316335"/>
    <lineage>
        <taxon>Bacteria</taxon>
        <taxon>Bacillati</taxon>
        <taxon>Actinomycetota</taxon>
        <taxon>Actinomycetes</taxon>
        <taxon>Micrococcales</taxon>
        <taxon>Promicromonosporaceae</taxon>
        <taxon>Myceligenerans</taxon>
    </lineage>
</organism>